<evidence type="ECO:0000256" key="5">
    <source>
        <dbReference type="SAM" id="MobiDB-lite"/>
    </source>
</evidence>
<dbReference type="PROSITE" id="PS50048">
    <property type="entry name" value="ZN2_CY6_FUNGAL_2"/>
    <property type="match status" value="1"/>
</dbReference>
<evidence type="ECO:0000313" key="7">
    <source>
        <dbReference type="EMBL" id="KAJ5084737.1"/>
    </source>
</evidence>
<accession>A0A9W9JXK5</accession>
<dbReference type="Gene3D" id="4.10.240.10">
    <property type="entry name" value="Zn(2)-C6 fungal-type DNA-binding domain"/>
    <property type="match status" value="1"/>
</dbReference>
<dbReference type="GO" id="GO:0008270">
    <property type="term" value="F:zinc ion binding"/>
    <property type="evidence" value="ECO:0007669"/>
    <property type="project" value="InterPro"/>
</dbReference>
<dbReference type="InterPro" id="IPR053178">
    <property type="entry name" value="Osmoadaptation_assoc"/>
</dbReference>
<evidence type="ECO:0000256" key="4">
    <source>
        <dbReference type="ARBA" id="ARBA00023242"/>
    </source>
</evidence>
<gene>
    <name evidence="7" type="ORF">NUU61_009316</name>
</gene>
<dbReference type="SMART" id="SM00066">
    <property type="entry name" value="GAL4"/>
    <property type="match status" value="1"/>
</dbReference>
<dbReference type="GeneID" id="81399010"/>
<dbReference type="OrthoDB" id="4491390at2759"/>
<feature type="compositionally biased region" description="Basic and acidic residues" evidence="5">
    <location>
        <begin position="60"/>
        <end position="80"/>
    </location>
</feature>
<dbReference type="InterPro" id="IPR036864">
    <property type="entry name" value="Zn2-C6_fun-type_DNA-bd_sf"/>
</dbReference>
<dbReference type="PANTHER" id="PTHR38111:SF11">
    <property type="entry name" value="TRANSCRIPTION FACTOR DOMAIN-CONTAINING PROTEIN-RELATED"/>
    <property type="match status" value="1"/>
</dbReference>
<evidence type="ECO:0000256" key="2">
    <source>
        <dbReference type="ARBA" id="ARBA00023125"/>
    </source>
</evidence>
<dbReference type="EMBL" id="JAPMSZ010000011">
    <property type="protein sequence ID" value="KAJ5084737.1"/>
    <property type="molecule type" value="Genomic_DNA"/>
</dbReference>
<keyword evidence="3" id="KW-0804">Transcription</keyword>
<organism evidence="7 8">
    <name type="scientific">Penicillium alfredii</name>
    <dbReference type="NCBI Taxonomy" id="1506179"/>
    <lineage>
        <taxon>Eukaryota</taxon>
        <taxon>Fungi</taxon>
        <taxon>Dikarya</taxon>
        <taxon>Ascomycota</taxon>
        <taxon>Pezizomycotina</taxon>
        <taxon>Eurotiomycetes</taxon>
        <taxon>Eurotiomycetidae</taxon>
        <taxon>Eurotiales</taxon>
        <taxon>Aspergillaceae</taxon>
        <taxon>Penicillium</taxon>
    </lineage>
</organism>
<dbReference type="Pfam" id="PF00172">
    <property type="entry name" value="Zn_clus"/>
    <property type="match status" value="1"/>
</dbReference>
<dbReference type="RefSeq" id="XP_056508134.1">
    <property type="nucleotide sequence ID" value="XM_056659841.1"/>
</dbReference>
<reference evidence="7" key="2">
    <citation type="journal article" date="2023" name="IMA Fungus">
        <title>Comparative genomic study of the Penicillium genus elucidates a diverse pangenome and 15 lateral gene transfer events.</title>
        <authorList>
            <person name="Petersen C."/>
            <person name="Sorensen T."/>
            <person name="Nielsen M.R."/>
            <person name="Sondergaard T.E."/>
            <person name="Sorensen J.L."/>
            <person name="Fitzpatrick D.A."/>
            <person name="Frisvad J.C."/>
            <person name="Nielsen K.L."/>
        </authorList>
    </citation>
    <scope>NUCLEOTIDE SEQUENCE</scope>
    <source>
        <strain evidence="7">IBT 34128</strain>
    </source>
</reference>
<feature type="domain" description="Zn(2)-C6 fungal-type" evidence="6">
    <location>
        <begin position="10"/>
        <end position="38"/>
    </location>
</feature>
<keyword evidence="1" id="KW-0805">Transcription regulation</keyword>
<dbReference type="CDD" id="cd00067">
    <property type="entry name" value="GAL4"/>
    <property type="match status" value="1"/>
</dbReference>
<evidence type="ECO:0000259" key="6">
    <source>
        <dbReference type="PROSITE" id="PS50048"/>
    </source>
</evidence>
<keyword evidence="8" id="KW-1185">Reference proteome</keyword>
<name>A0A9W9JXK5_9EURO</name>
<keyword evidence="2" id="KW-0238">DNA-binding</keyword>
<evidence type="ECO:0000256" key="3">
    <source>
        <dbReference type="ARBA" id="ARBA00023163"/>
    </source>
</evidence>
<dbReference type="PANTHER" id="PTHR38111">
    <property type="entry name" value="ZN(2)-C6 FUNGAL-TYPE DOMAIN-CONTAINING PROTEIN-RELATED"/>
    <property type="match status" value="1"/>
</dbReference>
<evidence type="ECO:0000313" key="8">
    <source>
        <dbReference type="Proteomes" id="UP001141434"/>
    </source>
</evidence>
<sequence length="524" mass="59107">MGGAPYRSKGCNTCRRRKVKCDETKPECLRCIKNGHACAGYERNRVFIHNSAETRTVVRRPRESTRGKGARAPDTDPDIPRFDVNAGIRTQFVANFLDLFTPSTKVRDGKDQASIHLQDTFPEFIGGSVVLDKAVTALGSAFLAKRQQDYHLLQYSTRLYGEALQIVHNRIRMGRKCGQDSLFATVIFQLYENQLINCSPLGFRGWLAHIQGSNAILAQYESPGPPSMMEHLFRRQLKFVTICDAVGMRKSAYSYSSFWQNPPKNEPWREPVDGILDALIECSAVMEQVDYLLQQGNSDSEHDKQAGEQLLGSCLSLRDRLDAGFCEMQRRLGTPWSSSSQPPFWSTLDPSIPQYLFPDTIEYPSLTCADSHLLYWTTFILLYPLIDQLLQFLERSHRDVSFTLFSVPSSAPRDGSPGAWNTDLSDDLLAVADHYANHICRSAKYLVQPETKAMGAQLLLAPFSQATQFYHSQAAIDKHRWCQAVFMLLPQLGFGIAPFLKDMIWPRYEASTPKKLPSLEVEAG</sequence>
<reference evidence="7" key="1">
    <citation type="submission" date="2022-11" db="EMBL/GenBank/DDBJ databases">
        <authorList>
            <person name="Petersen C."/>
        </authorList>
    </citation>
    <scope>NUCLEOTIDE SEQUENCE</scope>
    <source>
        <strain evidence="7">IBT 34128</strain>
    </source>
</reference>
<proteinExistence type="predicted"/>
<dbReference type="InterPro" id="IPR001138">
    <property type="entry name" value="Zn2Cys6_DnaBD"/>
</dbReference>
<feature type="region of interest" description="Disordered" evidence="5">
    <location>
        <begin position="57"/>
        <end position="80"/>
    </location>
</feature>
<evidence type="ECO:0000256" key="1">
    <source>
        <dbReference type="ARBA" id="ARBA00023015"/>
    </source>
</evidence>
<comment type="caution">
    <text evidence="7">The sequence shown here is derived from an EMBL/GenBank/DDBJ whole genome shotgun (WGS) entry which is preliminary data.</text>
</comment>
<protein>
    <recommendedName>
        <fullName evidence="6">Zn(2)-C6 fungal-type domain-containing protein</fullName>
    </recommendedName>
</protein>
<dbReference type="GO" id="GO:0003677">
    <property type="term" value="F:DNA binding"/>
    <property type="evidence" value="ECO:0007669"/>
    <property type="project" value="UniProtKB-KW"/>
</dbReference>
<dbReference type="GO" id="GO:0000981">
    <property type="term" value="F:DNA-binding transcription factor activity, RNA polymerase II-specific"/>
    <property type="evidence" value="ECO:0007669"/>
    <property type="project" value="InterPro"/>
</dbReference>
<keyword evidence="4" id="KW-0539">Nucleus</keyword>
<dbReference type="PROSITE" id="PS00463">
    <property type="entry name" value="ZN2_CY6_FUNGAL_1"/>
    <property type="match status" value="1"/>
</dbReference>
<dbReference type="SUPFAM" id="SSF57701">
    <property type="entry name" value="Zn2/Cys6 DNA-binding domain"/>
    <property type="match status" value="1"/>
</dbReference>
<dbReference type="Proteomes" id="UP001141434">
    <property type="component" value="Unassembled WGS sequence"/>
</dbReference>
<dbReference type="AlphaFoldDB" id="A0A9W9JXK5"/>